<evidence type="ECO:0000313" key="2">
    <source>
        <dbReference type="EMBL" id="SVA27723.1"/>
    </source>
</evidence>
<reference evidence="2" key="1">
    <citation type="submission" date="2018-05" db="EMBL/GenBank/DDBJ databases">
        <authorList>
            <person name="Lanie J.A."/>
            <person name="Ng W.-L."/>
            <person name="Kazmierczak K.M."/>
            <person name="Andrzejewski T.M."/>
            <person name="Davidsen T.M."/>
            <person name="Wayne K.J."/>
            <person name="Tettelin H."/>
            <person name="Glass J.I."/>
            <person name="Rusch D."/>
            <person name="Podicherti R."/>
            <person name="Tsui H.-C.T."/>
            <person name="Winkler M.E."/>
        </authorList>
    </citation>
    <scope>NUCLEOTIDE SEQUENCE</scope>
</reference>
<proteinExistence type="predicted"/>
<protein>
    <submittedName>
        <fullName evidence="2">Uncharacterized protein</fullName>
    </submittedName>
</protein>
<feature type="transmembrane region" description="Helical" evidence="1">
    <location>
        <begin position="78"/>
        <end position="98"/>
    </location>
</feature>
<evidence type="ECO:0000256" key="1">
    <source>
        <dbReference type="SAM" id="Phobius"/>
    </source>
</evidence>
<name>A0A381ULQ4_9ZZZZ</name>
<feature type="transmembrane region" description="Helical" evidence="1">
    <location>
        <begin position="161"/>
        <end position="185"/>
    </location>
</feature>
<accession>A0A381ULQ4</accession>
<keyword evidence="1" id="KW-0812">Transmembrane</keyword>
<sequence>MDKITNLIDQLLDLPKMVNEKLPSNNFNAMMDSSEGSIAGWTGTFYKYGAFVVLVGALVAVITGGIDGMGAAEGMGKAGAIIGMLVMIYAAFPVTQVIRSAGDSLGSSKSGIVDFVFKDLVVANITVLGHVTALVALFGAINATLGWAIGADMGAAVSPDLMGGFAYAYALPLDATAAFMGMFGLEFVGNVLNDFNGYHVVQDVTPHSLGGLVSVGWGYVEVALILAKLYVALALYHFFWGILNTLFNWIKSPSLPFKSS</sequence>
<keyword evidence="1" id="KW-0472">Membrane</keyword>
<dbReference type="EMBL" id="UINC01006470">
    <property type="protein sequence ID" value="SVA27723.1"/>
    <property type="molecule type" value="Genomic_DNA"/>
</dbReference>
<keyword evidence="1" id="KW-1133">Transmembrane helix</keyword>
<feature type="transmembrane region" description="Helical" evidence="1">
    <location>
        <begin position="45"/>
        <end position="66"/>
    </location>
</feature>
<dbReference type="AlphaFoldDB" id="A0A381ULQ4"/>
<organism evidence="2">
    <name type="scientific">marine metagenome</name>
    <dbReference type="NCBI Taxonomy" id="408172"/>
    <lineage>
        <taxon>unclassified sequences</taxon>
        <taxon>metagenomes</taxon>
        <taxon>ecological metagenomes</taxon>
    </lineage>
</organism>
<gene>
    <name evidence="2" type="ORF">METZ01_LOCUS80577</name>
</gene>
<feature type="transmembrane region" description="Helical" evidence="1">
    <location>
        <begin position="127"/>
        <end position="149"/>
    </location>
</feature>